<accession>A0ABM1MF08</accession>
<feature type="chain" id="PRO_5045748932" evidence="5">
    <location>
        <begin position="25"/>
        <end position="384"/>
    </location>
</feature>
<protein>
    <submittedName>
        <fullName evidence="8">Venom protease-like</fullName>
    </submittedName>
</protein>
<dbReference type="InterPro" id="IPR018114">
    <property type="entry name" value="TRYPSIN_HIS"/>
</dbReference>
<dbReference type="InterPro" id="IPR022700">
    <property type="entry name" value="CLIP"/>
</dbReference>
<evidence type="ECO:0000259" key="6">
    <source>
        <dbReference type="PROSITE" id="PS50240"/>
    </source>
</evidence>
<dbReference type="GeneID" id="108560213"/>
<evidence type="ECO:0000256" key="2">
    <source>
        <dbReference type="ARBA" id="ARBA00023157"/>
    </source>
</evidence>
<keyword evidence="2" id="KW-1015">Disulfide bond</keyword>
<evidence type="ECO:0000256" key="5">
    <source>
        <dbReference type="SAM" id="SignalP"/>
    </source>
</evidence>
<dbReference type="InterPro" id="IPR001254">
    <property type="entry name" value="Trypsin_dom"/>
</dbReference>
<comment type="similarity">
    <text evidence="3">Belongs to the peptidase S1 family. CLIP subfamily.</text>
</comment>
<dbReference type="PROSITE" id="PS00135">
    <property type="entry name" value="TRYPSIN_SER"/>
    <property type="match status" value="1"/>
</dbReference>
<dbReference type="InterPro" id="IPR043504">
    <property type="entry name" value="Peptidase_S1_PA_chymotrypsin"/>
</dbReference>
<dbReference type="InterPro" id="IPR001314">
    <property type="entry name" value="Peptidase_S1A"/>
</dbReference>
<evidence type="ECO:0000256" key="4">
    <source>
        <dbReference type="RuleBase" id="RU363034"/>
    </source>
</evidence>
<feature type="signal peptide" evidence="5">
    <location>
        <begin position="1"/>
        <end position="24"/>
    </location>
</feature>
<dbReference type="PROSITE" id="PS50240">
    <property type="entry name" value="TRYPSIN_DOM"/>
    <property type="match status" value="1"/>
</dbReference>
<evidence type="ECO:0000256" key="3">
    <source>
        <dbReference type="ARBA" id="ARBA00024195"/>
    </source>
</evidence>
<evidence type="ECO:0000313" key="8">
    <source>
        <dbReference type="RefSeq" id="XP_017773158.1"/>
    </source>
</evidence>
<evidence type="ECO:0000256" key="1">
    <source>
        <dbReference type="ARBA" id="ARBA00022729"/>
    </source>
</evidence>
<dbReference type="PANTHER" id="PTHR24258:SF136">
    <property type="entry name" value="GH06673P-RELATED"/>
    <property type="match status" value="1"/>
</dbReference>
<dbReference type="SUPFAM" id="SSF50494">
    <property type="entry name" value="Trypsin-like serine proteases"/>
    <property type="match status" value="1"/>
</dbReference>
<dbReference type="SMART" id="SM00020">
    <property type="entry name" value="Tryp_SPc"/>
    <property type="match status" value="1"/>
</dbReference>
<keyword evidence="4" id="KW-0720">Serine protease</keyword>
<keyword evidence="4" id="KW-0378">Hydrolase</keyword>
<evidence type="ECO:0000313" key="7">
    <source>
        <dbReference type="Proteomes" id="UP000695000"/>
    </source>
</evidence>
<dbReference type="PRINTS" id="PR00722">
    <property type="entry name" value="CHYMOTRYPSIN"/>
</dbReference>
<sequence length="384" mass="42647">MQHQRSNYFVVLLAISLAIRDAATLEVDDPCVHNRLNSPGICKSVGECPQALQELAQHIFPETCGFDGTVPIVCCPSEQKPDIQDRNPQAVGMKSYQKCKEYAKLVNVTFELPTLSFDTAVRTGTRNECGFKAVKLIVGGTRASDKEFPHMAAIGYDNGPNERVYVCGGSLISENFVLTAAHCLKTRDYGDPKYVRVGDTNLKDVNDADPQELNIAQIIRHPEYRTPSQYNDIGLLRLESNVRFTAYVRPICLHFEESIDAKEAIATGWGSVAFLGANSDYLLKVTLTMFGNQQCRNAFPPNERRLKNGIVENTQLCAGSKTERKDTCQGDSGGPLQIYHLDEYCMYSLIGVTSFGKACGIANNPGVYTRVSHYIDWIEKIVWP</sequence>
<organism evidence="7 8">
    <name type="scientific">Nicrophorus vespilloides</name>
    <name type="common">Boreal carrion beetle</name>
    <dbReference type="NCBI Taxonomy" id="110193"/>
    <lineage>
        <taxon>Eukaryota</taxon>
        <taxon>Metazoa</taxon>
        <taxon>Ecdysozoa</taxon>
        <taxon>Arthropoda</taxon>
        <taxon>Hexapoda</taxon>
        <taxon>Insecta</taxon>
        <taxon>Pterygota</taxon>
        <taxon>Neoptera</taxon>
        <taxon>Endopterygota</taxon>
        <taxon>Coleoptera</taxon>
        <taxon>Polyphaga</taxon>
        <taxon>Staphyliniformia</taxon>
        <taxon>Silphidae</taxon>
        <taxon>Nicrophorinae</taxon>
        <taxon>Nicrophorus</taxon>
    </lineage>
</organism>
<dbReference type="RefSeq" id="XP_017773158.1">
    <property type="nucleotide sequence ID" value="XM_017917669.1"/>
</dbReference>
<keyword evidence="7" id="KW-1185">Reference proteome</keyword>
<dbReference type="Proteomes" id="UP000695000">
    <property type="component" value="Unplaced"/>
</dbReference>
<dbReference type="PANTHER" id="PTHR24258">
    <property type="entry name" value="SERINE PROTEASE-RELATED"/>
    <property type="match status" value="1"/>
</dbReference>
<dbReference type="Pfam" id="PF00089">
    <property type="entry name" value="Trypsin"/>
    <property type="match status" value="1"/>
</dbReference>
<keyword evidence="1 5" id="KW-0732">Signal</keyword>
<dbReference type="SMART" id="SM00680">
    <property type="entry name" value="CLIP"/>
    <property type="match status" value="1"/>
</dbReference>
<feature type="domain" description="Peptidase S1" evidence="6">
    <location>
        <begin position="137"/>
        <end position="383"/>
    </location>
</feature>
<dbReference type="PROSITE" id="PS00134">
    <property type="entry name" value="TRYPSIN_HIS"/>
    <property type="match status" value="1"/>
</dbReference>
<gene>
    <name evidence="8" type="primary">LOC108560213</name>
</gene>
<reference evidence="8" key="1">
    <citation type="submission" date="2025-08" db="UniProtKB">
        <authorList>
            <consortium name="RefSeq"/>
        </authorList>
    </citation>
    <scope>IDENTIFICATION</scope>
    <source>
        <tissue evidence="8">Whole Larva</tissue>
    </source>
</reference>
<dbReference type="Gene3D" id="2.40.10.10">
    <property type="entry name" value="Trypsin-like serine proteases"/>
    <property type="match status" value="1"/>
</dbReference>
<dbReference type="InterPro" id="IPR009003">
    <property type="entry name" value="Peptidase_S1_PA"/>
</dbReference>
<dbReference type="CDD" id="cd00190">
    <property type="entry name" value="Tryp_SPc"/>
    <property type="match status" value="1"/>
</dbReference>
<dbReference type="InterPro" id="IPR033116">
    <property type="entry name" value="TRYPSIN_SER"/>
</dbReference>
<proteinExistence type="inferred from homology"/>
<keyword evidence="4" id="KW-0645">Protease</keyword>
<name>A0ABM1MF08_NICVS</name>